<accession>A0A1U2DIT7</accession>
<organism evidence="3 4">
    <name type="scientific">Mycobacteroides abscessus subsp. massiliense</name>
    <dbReference type="NCBI Taxonomy" id="1962118"/>
    <lineage>
        <taxon>Bacteria</taxon>
        <taxon>Bacillati</taxon>
        <taxon>Actinomycetota</taxon>
        <taxon>Actinomycetes</taxon>
        <taxon>Mycobacteriales</taxon>
        <taxon>Mycobacteriaceae</taxon>
        <taxon>Mycobacteroides</taxon>
        <taxon>Mycobacteroides abscessus</taxon>
    </lineage>
</organism>
<evidence type="ECO:0000313" key="4">
    <source>
        <dbReference type="Proteomes" id="UP000190074"/>
    </source>
</evidence>
<reference evidence="3 4" key="1">
    <citation type="submission" date="2016-11" db="EMBL/GenBank/DDBJ databases">
        <authorList>
            <consortium name="Pathogen Informatics"/>
        </authorList>
    </citation>
    <scope>NUCLEOTIDE SEQUENCE [LARGE SCALE GENOMIC DNA]</scope>
    <source>
        <strain evidence="3 4">911</strain>
    </source>
</reference>
<feature type="signal peptide" evidence="2">
    <location>
        <begin position="1"/>
        <end position="25"/>
    </location>
</feature>
<evidence type="ECO:0000313" key="3">
    <source>
        <dbReference type="EMBL" id="SKM23199.1"/>
    </source>
</evidence>
<keyword evidence="2" id="KW-0732">Signal</keyword>
<dbReference type="Proteomes" id="UP000190074">
    <property type="component" value="Unassembled WGS sequence"/>
</dbReference>
<dbReference type="RefSeq" id="WP_079636303.1">
    <property type="nucleotide sequence ID" value="NZ_FVGW01000005.1"/>
</dbReference>
<feature type="chain" id="PRO_5013046900" description="PknH-like extracellular domain-containing protein" evidence="2">
    <location>
        <begin position="26"/>
        <end position="225"/>
    </location>
</feature>
<name>A0A1U2DIT7_9MYCO</name>
<protein>
    <recommendedName>
        <fullName evidence="5">PknH-like extracellular domain-containing protein</fullName>
    </recommendedName>
</protein>
<feature type="compositionally biased region" description="Low complexity" evidence="1">
    <location>
        <begin position="33"/>
        <end position="46"/>
    </location>
</feature>
<evidence type="ECO:0000256" key="2">
    <source>
        <dbReference type="SAM" id="SignalP"/>
    </source>
</evidence>
<evidence type="ECO:0008006" key="5">
    <source>
        <dbReference type="Google" id="ProtNLM"/>
    </source>
</evidence>
<evidence type="ECO:0000256" key="1">
    <source>
        <dbReference type="SAM" id="MobiDB-lite"/>
    </source>
</evidence>
<proteinExistence type="predicted"/>
<feature type="region of interest" description="Disordered" evidence="1">
    <location>
        <begin position="31"/>
        <end position="53"/>
    </location>
</feature>
<sequence>MSAIVMIRFAALALTAALVCGTAGCGEGGNNEPTASAATTTPHASTGDLRGRTDDELKSLMPAESEFPVPVQTDTGQLNQNPPPAGCSGDPFSNFGSNFRTVVSLFGSSDHGKTKDDLIGVGLYRATADSDVVSSVSDYIARCPQYSYVTDFGQTITIRFEKIAAPALGGAKSIGYKKYYGTRYDGTFYVAQNRGLVVDAQYQKDADPAIADKLFRSILDNIAKA</sequence>
<gene>
    <name evidence="3" type="ORF">SAMEA2259716_03154</name>
</gene>
<dbReference type="EMBL" id="FVGW01000005">
    <property type="protein sequence ID" value="SKM23199.1"/>
    <property type="molecule type" value="Genomic_DNA"/>
</dbReference>
<dbReference type="AlphaFoldDB" id="A0A1U2DIT7"/>